<dbReference type="EMBL" id="APAU02000012">
    <property type="protein sequence ID" value="EUB62428.1"/>
    <property type="molecule type" value="Genomic_DNA"/>
</dbReference>
<evidence type="ECO:0000313" key="1">
    <source>
        <dbReference type="EMBL" id="EUB62428.1"/>
    </source>
</evidence>
<dbReference type="AlphaFoldDB" id="W6UMY7"/>
<dbReference type="GeneID" id="36338275"/>
<reference evidence="1 2" key="1">
    <citation type="journal article" date="2013" name="Nat. Genet.">
        <title>The genome of the hydatid tapeworm Echinococcus granulosus.</title>
        <authorList>
            <person name="Zheng H."/>
            <person name="Zhang W."/>
            <person name="Zhang L."/>
            <person name="Zhang Z."/>
            <person name="Li J."/>
            <person name="Lu G."/>
            <person name="Zhu Y."/>
            <person name="Wang Y."/>
            <person name="Huang Y."/>
            <person name="Liu J."/>
            <person name="Kang H."/>
            <person name="Chen J."/>
            <person name="Wang L."/>
            <person name="Chen A."/>
            <person name="Yu S."/>
            <person name="Gao Z."/>
            <person name="Jin L."/>
            <person name="Gu W."/>
            <person name="Wang Z."/>
            <person name="Zhao L."/>
            <person name="Shi B."/>
            <person name="Wen H."/>
            <person name="Lin R."/>
            <person name="Jones M.K."/>
            <person name="Brejova B."/>
            <person name="Vinar T."/>
            <person name="Zhao G."/>
            <person name="McManus D.P."/>
            <person name="Chen Z."/>
            <person name="Zhou Y."/>
            <person name="Wang S."/>
        </authorList>
    </citation>
    <scope>NUCLEOTIDE SEQUENCE [LARGE SCALE GENOMIC DNA]</scope>
</reference>
<evidence type="ECO:0000313" key="2">
    <source>
        <dbReference type="Proteomes" id="UP000019149"/>
    </source>
</evidence>
<sequence length="56" mass="6710">MCYSNHSSGKLEYRHLEDLSRWQAPTQIPKTAENWRTIRMTRGLWSRMDEKTVVLT</sequence>
<name>W6UMY7_ECHGR</name>
<dbReference type="RefSeq" id="XP_024353624.1">
    <property type="nucleotide sequence ID" value="XM_024491809.1"/>
</dbReference>
<protein>
    <submittedName>
        <fullName evidence="1">Uncharacterized protein</fullName>
    </submittedName>
</protein>
<keyword evidence="2" id="KW-1185">Reference proteome</keyword>
<proteinExistence type="predicted"/>
<organism evidence="1 2">
    <name type="scientific">Echinococcus granulosus</name>
    <name type="common">Hydatid tapeworm</name>
    <dbReference type="NCBI Taxonomy" id="6210"/>
    <lineage>
        <taxon>Eukaryota</taxon>
        <taxon>Metazoa</taxon>
        <taxon>Spiralia</taxon>
        <taxon>Lophotrochozoa</taxon>
        <taxon>Platyhelminthes</taxon>
        <taxon>Cestoda</taxon>
        <taxon>Eucestoda</taxon>
        <taxon>Cyclophyllidea</taxon>
        <taxon>Taeniidae</taxon>
        <taxon>Echinococcus</taxon>
        <taxon>Echinococcus granulosus group</taxon>
    </lineage>
</organism>
<accession>W6UMY7</accession>
<dbReference type="CTD" id="36338275"/>
<dbReference type="KEGG" id="egl:EGR_02560"/>
<dbReference type="Proteomes" id="UP000019149">
    <property type="component" value="Unassembled WGS sequence"/>
</dbReference>
<gene>
    <name evidence="1" type="ORF">EGR_02560</name>
</gene>
<comment type="caution">
    <text evidence="1">The sequence shown here is derived from an EMBL/GenBank/DDBJ whole genome shotgun (WGS) entry which is preliminary data.</text>
</comment>